<reference evidence="2 3" key="1">
    <citation type="journal article" date="2013" name="Curr. Biol.">
        <title>The Genome of the Foraminiferan Reticulomyxa filosa.</title>
        <authorList>
            <person name="Glockner G."/>
            <person name="Hulsmann N."/>
            <person name="Schleicher M."/>
            <person name="Noegel A.A."/>
            <person name="Eichinger L."/>
            <person name="Gallinger C."/>
            <person name="Pawlowski J."/>
            <person name="Sierra R."/>
            <person name="Euteneuer U."/>
            <person name="Pillet L."/>
            <person name="Moustafa A."/>
            <person name="Platzer M."/>
            <person name="Groth M."/>
            <person name="Szafranski K."/>
            <person name="Schliwa M."/>
        </authorList>
    </citation>
    <scope>NUCLEOTIDE SEQUENCE [LARGE SCALE GENOMIC DNA]</scope>
</reference>
<proteinExistence type="predicted"/>
<keyword evidence="3" id="KW-1185">Reference proteome</keyword>
<protein>
    <submittedName>
        <fullName evidence="2">Uncharacterized protein</fullName>
    </submittedName>
</protein>
<evidence type="ECO:0000313" key="3">
    <source>
        <dbReference type="Proteomes" id="UP000023152"/>
    </source>
</evidence>
<dbReference type="Proteomes" id="UP000023152">
    <property type="component" value="Unassembled WGS sequence"/>
</dbReference>
<evidence type="ECO:0000313" key="2">
    <source>
        <dbReference type="EMBL" id="ETO03365.1"/>
    </source>
</evidence>
<feature type="coiled-coil region" evidence="1">
    <location>
        <begin position="105"/>
        <end position="135"/>
    </location>
</feature>
<comment type="caution">
    <text evidence="2">The sequence shown here is derived from an EMBL/GenBank/DDBJ whole genome shotgun (WGS) entry which is preliminary data.</text>
</comment>
<sequence length="207" mass="24099">KFVCIAEKVDQTEYEDMNMSDLIGLYKDQYSCSSYGNKNDDKLKWLKTQITLGAMKYVAKECIIEVRSIPNELIEQVIRNLKYCSEPLSMTDSDNSNISNAIVSLKRFIEKYHNAKEEEEDLAKLQKELEQIEVLPILTEQQTSDNMYWIISKQATNPRRLRIYLYCPECIKPKINRVRSIFFLNISRGMPSFSSSSSSFFLLIICN</sequence>
<evidence type="ECO:0000256" key="1">
    <source>
        <dbReference type="SAM" id="Coils"/>
    </source>
</evidence>
<accession>X6LRM9</accession>
<organism evidence="2 3">
    <name type="scientific">Reticulomyxa filosa</name>
    <dbReference type="NCBI Taxonomy" id="46433"/>
    <lineage>
        <taxon>Eukaryota</taxon>
        <taxon>Sar</taxon>
        <taxon>Rhizaria</taxon>
        <taxon>Retaria</taxon>
        <taxon>Foraminifera</taxon>
        <taxon>Monothalamids</taxon>
        <taxon>Reticulomyxidae</taxon>
        <taxon>Reticulomyxa</taxon>
    </lineage>
</organism>
<feature type="non-terminal residue" evidence="2">
    <location>
        <position position="1"/>
    </location>
</feature>
<name>X6LRM9_RETFI</name>
<gene>
    <name evidence="2" type="ORF">RFI_34045</name>
</gene>
<dbReference type="AlphaFoldDB" id="X6LRM9"/>
<keyword evidence="1" id="KW-0175">Coiled coil</keyword>
<dbReference type="EMBL" id="ASPP01033502">
    <property type="protein sequence ID" value="ETO03365.1"/>
    <property type="molecule type" value="Genomic_DNA"/>
</dbReference>